<dbReference type="Pfam" id="PF01582">
    <property type="entry name" value="TIR"/>
    <property type="match status" value="1"/>
</dbReference>
<accession>A0A078H9H3</accession>
<evidence type="ECO:0000256" key="1">
    <source>
        <dbReference type="ARBA" id="ARBA00023027"/>
    </source>
</evidence>
<dbReference type="GO" id="GO:0005634">
    <property type="term" value="C:nucleus"/>
    <property type="evidence" value="ECO:0000318"/>
    <property type="project" value="GO_Central"/>
</dbReference>
<dbReference type="InterPro" id="IPR000157">
    <property type="entry name" value="TIR_dom"/>
</dbReference>
<dbReference type="PANTHER" id="PTHR32009:SF62">
    <property type="entry name" value="DISEASE RESISTANCE PROTEIN (TIR-NBS-LRR CLASS) FAMILY"/>
    <property type="match status" value="1"/>
</dbReference>
<dbReference type="InterPro" id="IPR035897">
    <property type="entry name" value="Toll_tir_struct_dom_sf"/>
</dbReference>
<dbReference type="Proteomes" id="UP000028999">
    <property type="component" value="Unassembled WGS sequence"/>
</dbReference>
<proteinExistence type="predicted"/>
<evidence type="ECO:0000313" key="5">
    <source>
        <dbReference type="Proteomes" id="UP000028999"/>
    </source>
</evidence>
<dbReference type="OMA" id="MFEQKFA"/>
<dbReference type="SUPFAM" id="SSF52200">
    <property type="entry name" value="Toll/Interleukin receptor TIR domain"/>
    <property type="match status" value="1"/>
</dbReference>
<name>A0A078H9H3_BRANA</name>
<dbReference type="STRING" id="3708.A0A078H9H3"/>
<evidence type="ECO:0000256" key="2">
    <source>
        <dbReference type="SAM" id="MobiDB-lite"/>
    </source>
</evidence>
<dbReference type="Gramene" id="CDY35070">
    <property type="protein sequence ID" value="CDY35070"/>
    <property type="gene ID" value="GSBRNA2T00057940001"/>
</dbReference>
<sequence>MGLKVLTPQHQVFINFRGDELRNYFISHLVDALQRNEINVFTDKKEKKCEDISNLFKRIEESKIAVAVFSKRYTESRWCLDELVKMKERADLGKLKVFPIFYNVTTHEVKLLEGDFGTHFRRLEWDYRSEQRRVDKWKEALVCVSGKIGLTFNDKSLSESDFTKSTVKEIFILLQTIPSVQAENCLVKKLFLFGYNLLVKRLPVIGETSAMKMDSFISSEAQKGSIDSPSESKIKSFSGNNSLAPHEAIASGQGPTPIETSRIMFKPRGDIPQTATDFDNKMSKVQMFEQKFASRMTRNLDSQPRGNIPQTATDFDNKMSKVQMFEQKFASRMTRNLDSPPEAKIKSFTGSSSLAPHETIASGQVPTPTETSRITFKPRGDIP</sequence>
<evidence type="ECO:0000259" key="3">
    <source>
        <dbReference type="PROSITE" id="PS50104"/>
    </source>
</evidence>
<dbReference type="SMART" id="SM00255">
    <property type="entry name" value="TIR"/>
    <property type="match status" value="1"/>
</dbReference>
<dbReference type="EMBL" id="LK032346">
    <property type="protein sequence ID" value="CDY35070.1"/>
    <property type="molecule type" value="Genomic_DNA"/>
</dbReference>
<dbReference type="PANTHER" id="PTHR32009">
    <property type="entry name" value="TMV RESISTANCE PROTEIN N-LIKE"/>
    <property type="match status" value="1"/>
</dbReference>
<organism evidence="4 5">
    <name type="scientific">Brassica napus</name>
    <name type="common">Rape</name>
    <dbReference type="NCBI Taxonomy" id="3708"/>
    <lineage>
        <taxon>Eukaryota</taxon>
        <taxon>Viridiplantae</taxon>
        <taxon>Streptophyta</taxon>
        <taxon>Embryophyta</taxon>
        <taxon>Tracheophyta</taxon>
        <taxon>Spermatophyta</taxon>
        <taxon>Magnoliopsida</taxon>
        <taxon>eudicotyledons</taxon>
        <taxon>Gunneridae</taxon>
        <taxon>Pentapetalae</taxon>
        <taxon>rosids</taxon>
        <taxon>malvids</taxon>
        <taxon>Brassicales</taxon>
        <taxon>Brassicaceae</taxon>
        <taxon>Brassiceae</taxon>
        <taxon>Brassica</taxon>
    </lineage>
</organism>
<dbReference type="PROSITE" id="PS50104">
    <property type="entry name" value="TIR"/>
    <property type="match status" value="1"/>
</dbReference>
<protein>
    <submittedName>
        <fullName evidence="4">BnaA06g10800D protein</fullName>
    </submittedName>
</protein>
<dbReference type="AlphaFoldDB" id="A0A078H9H3"/>
<dbReference type="PaxDb" id="3708-A0A078H9H3"/>
<gene>
    <name evidence="4" type="primary">BnaA06g10800D</name>
    <name evidence="4" type="ORF">GSBRNA2T00057940001</name>
</gene>
<feature type="compositionally biased region" description="Polar residues" evidence="2">
    <location>
        <begin position="361"/>
        <end position="374"/>
    </location>
</feature>
<keyword evidence="5" id="KW-1185">Reference proteome</keyword>
<reference evidence="4 5" key="1">
    <citation type="journal article" date="2014" name="Science">
        <title>Plant genetics. Early allopolyploid evolution in the post-Neolithic Brassica napus oilseed genome.</title>
        <authorList>
            <person name="Chalhoub B."/>
            <person name="Denoeud F."/>
            <person name="Liu S."/>
            <person name="Parkin I.A."/>
            <person name="Tang H."/>
            <person name="Wang X."/>
            <person name="Chiquet J."/>
            <person name="Belcram H."/>
            <person name="Tong C."/>
            <person name="Samans B."/>
            <person name="Correa M."/>
            <person name="Da Silva C."/>
            <person name="Just J."/>
            <person name="Falentin C."/>
            <person name="Koh C.S."/>
            <person name="Le Clainche I."/>
            <person name="Bernard M."/>
            <person name="Bento P."/>
            <person name="Noel B."/>
            <person name="Labadie K."/>
            <person name="Alberti A."/>
            <person name="Charles M."/>
            <person name="Arnaud D."/>
            <person name="Guo H."/>
            <person name="Daviaud C."/>
            <person name="Alamery S."/>
            <person name="Jabbari K."/>
            <person name="Zhao M."/>
            <person name="Edger P.P."/>
            <person name="Chelaifa H."/>
            <person name="Tack D."/>
            <person name="Lassalle G."/>
            <person name="Mestiri I."/>
            <person name="Schnel N."/>
            <person name="Le Paslier M.C."/>
            <person name="Fan G."/>
            <person name="Renault V."/>
            <person name="Bayer P.E."/>
            <person name="Golicz A.A."/>
            <person name="Manoli S."/>
            <person name="Lee T.H."/>
            <person name="Thi V.H."/>
            <person name="Chalabi S."/>
            <person name="Hu Q."/>
            <person name="Fan C."/>
            <person name="Tollenaere R."/>
            <person name="Lu Y."/>
            <person name="Battail C."/>
            <person name="Shen J."/>
            <person name="Sidebottom C.H."/>
            <person name="Wang X."/>
            <person name="Canaguier A."/>
            <person name="Chauveau A."/>
            <person name="Berard A."/>
            <person name="Deniot G."/>
            <person name="Guan M."/>
            <person name="Liu Z."/>
            <person name="Sun F."/>
            <person name="Lim Y.P."/>
            <person name="Lyons E."/>
            <person name="Town C.D."/>
            <person name="Bancroft I."/>
            <person name="Wang X."/>
            <person name="Meng J."/>
            <person name="Ma J."/>
            <person name="Pires J.C."/>
            <person name="King G.J."/>
            <person name="Brunel D."/>
            <person name="Delourme R."/>
            <person name="Renard M."/>
            <person name="Aury J.M."/>
            <person name="Adams K.L."/>
            <person name="Batley J."/>
            <person name="Snowdon R.J."/>
            <person name="Tost J."/>
            <person name="Edwards D."/>
            <person name="Zhou Y."/>
            <person name="Hua W."/>
            <person name="Sharpe A.G."/>
            <person name="Paterson A.H."/>
            <person name="Guan C."/>
            <person name="Wincker P."/>
        </authorList>
    </citation>
    <scope>NUCLEOTIDE SEQUENCE [LARGE SCALE GENOMIC DNA]</scope>
    <source>
        <strain evidence="5">cv. Darmor-bzh</strain>
    </source>
</reference>
<feature type="region of interest" description="Disordered" evidence="2">
    <location>
        <begin position="333"/>
        <end position="383"/>
    </location>
</feature>
<feature type="domain" description="TIR" evidence="3">
    <location>
        <begin position="8"/>
        <end position="145"/>
    </location>
</feature>
<dbReference type="GO" id="GO:0007165">
    <property type="term" value="P:signal transduction"/>
    <property type="evidence" value="ECO:0000318"/>
    <property type="project" value="GO_Central"/>
</dbReference>
<dbReference type="FunFam" id="3.40.50.10140:FF:000007">
    <property type="entry name" value="Disease resistance protein (TIR-NBS-LRR class)"/>
    <property type="match status" value="1"/>
</dbReference>
<keyword evidence="1" id="KW-0520">NAD</keyword>
<dbReference type="Gene3D" id="3.40.50.10140">
    <property type="entry name" value="Toll/interleukin-1 receptor homology (TIR) domain"/>
    <property type="match status" value="1"/>
</dbReference>
<evidence type="ECO:0000313" key="4">
    <source>
        <dbReference type="EMBL" id="CDY35070.1"/>
    </source>
</evidence>
<dbReference type="GO" id="GO:0006952">
    <property type="term" value="P:defense response"/>
    <property type="evidence" value="ECO:0000318"/>
    <property type="project" value="GO_Central"/>
</dbReference>